<feature type="domain" description="Alpha/beta hydrolase fold-3" evidence="4">
    <location>
        <begin position="164"/>
        <end position="402"/>
    </location>
</feature>
<dbReference type="InterPro" id="IPR013094">
    <property type="entry name" value="AB_hydrolase_3"/>
</dbReference>
<dbReference type="PROSITE" id="PS01174">
    <property type="entry name" value="LIPASE_GDXG_SER"/>
    <property type="match status" value="1"/>
</dbReference>
<gene>
    <name evidence="5" type="ORF">GMORB2_7716</name>
</gene>
<evidence type="ECO:0000313" key="6">
    <source>
        <dbReference type="Proteomes" id="UP000749293"/>
    </source>
</evidence>
<dbReference type="PANTHER" id="PTHR48081:SF25">
    <property type="entry name" value="PUTATIVE (AFU_ORTHOLOGUE AFUA_3G11560)-RELATED"/>
    <property type="match status" value="1"/>
</dbReference>
<proteinExistence type="inferred from homology"/>
<dbReference type="AlphaFoldDB" id="A0A9P4YS55"/>
<evidence type="ECO:0000259" key="4">
    <source>
        <dbReference type="Pfam" id="PF07859"/>
    </source>
</evidence>
<dbReference type="GeneID" id="55973939"/>
<comment type="similarity">
    <text evidence="1">Belongs to the 'GDXG' lipolytic enzyme family.</text>
</comment>
<evidence type="ECO:0000313" key="5">
    <source>
        <dbReference type="EMBL" id="KAF4122123.1"/>
    </source>
</evidence>
<feature type="active site" evidence="3">
    <location>
        <position position="245"/>
    </location>
</feature>
<dbReference type="OrthoDB" id="5354320at2759"/>
<dbReference type="Pfam" id="PF07859">
    <property type="entry name" value="Abhydrolase_3"/>
    <property type="match status" value="1"/>
</dbReference>
<reference evidence="5" key="1">
    <citation type="submission" date="2020-03" db="EMBL/GenBank/DDBJ databases">
        <title>Site-based positive gene gene selection in Geosmithia morbida across the United States reveals a broad range of putative effectors and factors for local host and environmental adapation.</title>
        <authorList>
            <person name="Onufrak A."/>
            <person name="Murdoch R.W."/>
            <person name="Gazis R."/>
            <person name="Huff M."/>
            <person name="Staton M."/>
            <person name="Klingeman W."/>
            <person name="Hadziabdic D."/>
        </authorList>
    </citation>
    <scope>NUCLEOTIDE SEQUENCE</scope>
    <source>
        <strain evidence="5">1262</strain>
    </source>
</reference>
<dbReference type="InterPro" id="IPR029058">
    <property type="entry name" value="AB_hydrolase_fold"/>
</dbReference>
<dbReference type="InterPro" id="IPR033140">
    <property type="entry name" value="Lipase_GDXG_put_SER_AS"/>
</dbReference>
<dbReference type="InterPro" id="IPR002168">
    <property type="entry name" value="Lipase_GDXG_HIS_AS"/>
</dbReference>
<protein>
    <submittedName>
        <fullName evidence="5">Acetyl esterase/lipase</fullName>
    </submittedName>
</protein>
<dbReference type="InterPro" id="IPR050300">
    <property type="entry name" value="GDXG_lipolytic_enzyme"/>
</dbReference>
<dbReference type="RefSeq" id="XP_035320775.1">
    <property type="nucleotide sequence ID" value="XM_035469681.1"/>
</dbReference>
<keyword evidence="6" id="KW-1185">Reference proteome</keyword>
<dbReference type="GO" id="GO:0016787">
    <property type="term" value="F:hydrolase activity"/>
    <property type="evidence" value="ECO:0007669"/>
    <property type="project" value="UniProtKB-KW"/>
</dbReference>
<organism evidence="5 6">
    <name type="scientific">Geosmithia morbida</name>
    <dbReference type="NCBI Taxonomy" id="1094350"/>
    <lineage>
        <taxon>Eukaryota</taxon>
        <taxon>Fungi</taxon>
        <taxon>Dikarya</taxon>
        <taxon>Ascomycota</taxon>
        <taxon>Pezizomycotina</taxon>
        <taxon>Sordariomycetes</taxon>
        <taxon>Hypocreomycetidae</taxon>
        <taxon>Hypocreales</taxon>
        <taxon>Bionectriaceae</taxon>
        <taxon>Geosmithia</taxon>
    </lineage>
</organism>
<evidence type="ECO:0000256" key="3">
    <source>
        <dbReference type="PROSITE-ProRule" id="PRU10038"/>
    </source>
</evidence>
<dbReference type="PANTHER" id="PTHR48081">
    <property type="entry name" value="AB HYDROLASE SUPERFAMILY PROTEIN C4A8.06C"/>
    <property type="match status" value="1"/>
</dbReference>
<accession>A0A9P4YS55</accession>
<sequence length="475" mass="52164">MDGGGLKKLMIVLQKLPLMLRVTVMHLLGLSEQSRHLDLRSNLTVSVLRSFIEPPAGGRSLEATQRMTLKDPGVKGKMWVSTYTAPAPPETSVRDVVVKMICDMASAGSTEQQPAFTVPDIRPVEAEWTGHRAGAAKDELPPAGMAPEKVYDEMMKECTQPTTVMYLHGGAYYLLDPSTHRRVNMGLARRTGGRSYSVRYRLAPQKLFPAALLDAFVSYLTLLYPPPEAYHDPVKPEHIVLAGDSAGGGLCFALLQLLLELQRSSTPVIWYGESRSVPLPAALASNSPWLDITHSSPRWQGEDPAPYDYLGKPAVWAKGKIIPSPIWPANPPREYIYAEDGLGLHPLVSPIMAPSWKGAPPVYICTGWEMIGYEDRCAASRLDEDGVPVVYEEYEAMPHCFAMVLPGAAVSERCIDSWAGFIAKAVEEPGSIMSKGIVIKAPSLDEVALELEDLKEPKDDEIWRRASSKSTTSRL</sequence>
<dbReference type="PROSITE" id="PS01173">
    <property type="entry name" value="LIPASE_GDXG_HIS"/>
    <property type="match status" value="1"/>
</dbReference>
<comment type="caution">
    <text evidence="5">The sequence shown here is derived from an EMBL/GenBank/DDBJ whole genome shotgun (WGS) entry which is preliminary data.</text>
</comment>
<dbReference type="SUPFAM" id="SSF53474">
    <property type="entry name" value="alpha/beta-Hydrolases"/>
    <property type="match status" value="1"/>
</dbReference>
<dbReference type="Proteomes" id="UP000749293">
    <property type="component" value="Unassembled WGS sequence"/>
</dbReference>
<evidence type="ECO:0000256" key="1">
    <source>
        <dbReference type="ARBA" id="ARBA00010515"/>
    </source>
</evidence>
<name>A0A9P4YS55_9HYPO</name>
<keyword evidence="2" id="KW-0378">Hydrolase</keyword>
<dbReference type="EMBL" id="JAANYQ010000010">
    <property type="protein sequence ID" value="KAF4122123.1"/>
    <property type="molecule type" value="Genomic_DNA"/>
</dbReference>
<dbReference type="Gene3D" id="3.40.50.1820">
    <property type="entry name" value="alpha/beta hydrolase"/>
    <property type="match status" value="1"/>
</dbReference>
<evidence type="ECO:0000256" key="2">
    <source>
        <dbReference type="ARBA" id="ARBA00022801"/>
    </source>
</evidence>